<evidence type="ECO:0008006" key="7">
    <source>
        <dbReference type="Google" id="ProtNLM"/>
    </source>
</evidence>
<evidence type="ECO:0000313" key="5">
    <source>
        <dbReference type="EMBL" id="GAA5506273.1"/>
    </source>
</evidence>
<dbReference type="Proteomes" id="UP001416858">
    <property type="component" value="Unassembled WGS sequence"/>
</dbReference>
<dbReference type="PANTHER" id="PTHR14614">
    <property type="entry name" value="HEPATOCELLULAR CARCINOMA-ASSOCIATED ANTIGEN"/>
    <property type="match status" value="1"/>
</dbReference>
<keyword evidence="6" id="KW-1185">Reference proteome</keyword>
<dbReference type="InterPro" id="IPR029063">
    <property type="entry name" value="SAM-dependent_MTases_sf"/>
</dbReference>
<keyword evidence="3" id="KW-0949">S-adenosyl-L-methionine</keyword>
<dbReference type="PANTHER" id="PTHR14614:SF164">
    <property type="entry name" value="HISTONE-ARGININE METHYLTRANSFERASE METTL23"/>
    <property type="match status" value="1"/>
</dbReference>
<accession>A0ABP9VS18</accession>
<organism evidence="5 6">
    <name type="scientific">Novipirellula caenicola</name>
    <dbReference type="NCBI Taxonomy" id="1536901"/>
    <lineage>
        <taxon>Bacteria</taxon>
        <taxon>Pseudomonadati</taxon>
        <taxon>Planctomycetota</taxon>
        <taxon>Planctomycetia</taxon>
        <taxon>Pirellulales</taxon>
        <taxon>Pirellulaceae</taxon>
        <taxon>Novipirellula</taxon>
    </lineage>
</organism>
<dbReference type="SUPFAM" id="SSF53335">
    <property type="entry name" value="S-adenosyl-L-methionine-dependent methyltransferases"/>
    <property type="match status" value="1"/>
</dbReference>
<keyword evidence="1" id="KW-0489">Methyltransferase</keyword>
<proteinExistence type="inferred from homology"/>
<keyword evidence="2" id="KW-0808">Transferase</keyword>
<reference evidence="5 6" key="1">
    <citation type="submission" date="2024-02" db="EMBL/GenBank/DDBJ databases">
        <title>Rhodopirellula caenicola NBRC 110016.</title>
        <authorList>
            <person name="Ichikawa N."/>
            <person name="Katano-Makiyama Y."/>
            <person name="Hidaka K."/>
        </authorList>
    </citation>
    <scope>NUCLEOTIDE SEQUENCE [LARGE SCALE GENOMIC DNA]</scope>
    <source>
        <strain evidence="5 6">NBRC 110016</strain>
    </source>
</reference>
<evidence type="ECO:0000313" key="6">
    <source>
        <dbReference type="Proteomes" id="UP001416858"/>
    </source>
</evidence>
<evidence type="ECO:0000256" key="4">
    <source>
        <dbReference type="ARBA" id="ARBA00043988"/>
    </source>
</evidence>
<evidence type="ECO:0000256" key="3">
    <source>
        <dbReference type="ARBA" id="ARBA00022691"/>
    </source>
</evidence>
<evidence type="ECO:0000256" key="2">
    <source>
        <dbReference type="ARBA" id="ARBA00022679"/>
    </source>
</evidence>
<gene>
    <name evidence="5" type="ORF">Rcae01_01725</name>
</gene>
<sequence length="232" mass="26235">MTSEQNAPTLDALEAAASDKFAWQWDAISIANQPFKLAVAADPDSMLIEACERQDAGEEGVIDPFWATTWRAAAGLDRFLDQVELQDVPVLELGCGTGHAGIAAMLRGAKVTLTDGVEDPLLLVRMSVWQQRDQCTVQRLRFGIDTLDDQSFPIILGSDVTYLRQLWPELDVCLRQHLTKGGRVLLSDPYRFIANEFREWIQKHDWHYTEHKVELADDPKHPIRVMELHDAK</sequence>
<protein>
    <recommendedName>
        <fullName evidence="7">Methyltransferase</fullName>
    </recommendedName>
</protein>
<dbReference type="InterPro" id="IPR019410">
    <property type="entry name" value="Methyltransf_16"/>
</dbReference>
<evidence type="ECO:0000256" key="1">
    <source>
        <dbReference type="ARBA" id="ARBA00022603"/>
    </source>
</evidence>
<name>A0ABP9VS18_9BACT</name>
<dbReference type="Gene3D" id="3.40.50.150">
    <property type="entry name" value="Vaccinia Virus protein VP39"/>
    <property type="match status" value="1"/>
</dbReference>
<comment type="similarity">
    <text evidence="4">Belongs to the methyltransferase superfamily. METTL23 family.</text>
</comment>
<dbReference type="Pfam" id="PF10294">
    <property type="entry name" value="Methyltransf_16"/>
    <property type="match status" value="1"/>
</dbReference>
<comment type="caution">
    <text evidence="5">The sequence shown here is derived from an EMBL/GenBank/DDBJ whole genome shotgun (WGS) entry which is preliminary data.</text>
</comment>
<dbReference type="EMBL" id="BAABRO010000003">
    <property type="protein sequence ID" value="GAA5506273.1"/>
    <property type="molecule type" value="Genomic_DNA"/>
</dbReference>